<name>A0AAD1W2J1_PELCU</name>
<proteinExistence type="predicted"/>
<dbReference type="EMBL" id="OW240915">
    <property type="protein sequence ID" value="CAH2285976.1"/>
    <property type="molecule type" value="Genomic_DNA"/>
</dbReference>
<evidence type="ECO:0000313" key="3">
    <source>
        <dbReference type="Proteomes" id="UP001295444"/>
    </source>
</evidence>
<dbReference type="Proteomes" id="UP001295444">
    <property type="component" value="Chromosome 04"/>
</dbReference>
<evidence type="ECO:0000256" key="1">
    <source>
        <dbReference type="SAM" id="MobiDB-lite"/>
    </source>
</evidence>
<organism evidence="2 3">
    <name type="scientific">Pelobates cultripes</name>
    <name type="common">Western spadefoot toad</name>
    <dbReference type="NCBI Taxonomy" id="61616"/>
    <lineage>
        <taxon>Eukaryota</taxon>
        <taxon>Metazoa</taxon>
        <taxon>Chordata</taxon>
        <taxon>Craniata</taxon>
        <taxon>Vertebrata</taxon>
        <taxon>Euteleostomi</taxon>
        <taxon>Amphibia</taxon>
        <taxon>Batrachia</taxon>
        <taxon>Anura</taxon>
        <taxon>Pelobatoidea</taxon>
        <taxon>Pelobatidae</taxon>
        <taxon>Pelobates</taxon>
    </lineage>
</organism>
<dbReference type="AlphaFoldDB" id="A0AAD1W2J1"/>
<protein>
    <submittedName>
        <fullName evidence="2">Uncharacterized protein</fullName>
    </submittedName>
</protein>
<gene>
    <name evidence="2" type="ORF">PECUL_23A052963</name>
</gene>
<accession>A0AAD1W2J1</accession>
<reference evidence="2" key="1">
    <citation type="submission" date="2022-03" db="EMBL/GenBank/DDBJ databases">
        <authorList>
            <person name="Alioto T."/>
            <person name="Alioto T."/>
            <person name="Gomez Garrido J."/>
        </authorList>
    </citation>
    <scope>NUCLEOTIDE SEQUENCE</scope>
</reference>
<sequence length="93" mass="9632">MDGHLTSASGAHHEAAGANMADSPSSSFTSDGGEPTLTDISADIRSLAAAMVAKEDLRCLSDTLHAAIRTDVSALKADITAHYTMLQQLESTT</sequence>
<keyword evidence="3" id="KW-1185">Reference proteome</keyword>
<feature type="region of interest" description="Disordered" evidence="1">
    <location>
        <begin position="1"/>
        <end position="35"/>
    </location>
</feature>
<evidence type="ECO:0000313" key="2">
    <source>
        <dbReference type="EMBL" id="CAH2285976.1"/>
    </source>
</evidence>